<evidence type="ECO:0000313" key="2">
    <source>
        <dbReference type="EMBL" id="KAJ7703557.1"/>
    </source>
</evidence>
<comment type="caution">
    <text evidence="2">The sequence shown here is derived from an EMBL/GenBank/DDBJ whole genome shotgun (WGS) entry which is preliminary data.</text>
</comment>
<dbReference type="Proteomes" id="UP001221757">
    <property type="component" value="Unassembled WGS sequence"/>
</dbReference>
<evidence type="ECO:0000256" key="1">
    <source>
        <dbReference type="SAM" id="MobiDB-lite"/>
    </source>
</evidence>
<organism evidence="2 3">
    <name type="scientific">Mycena rosella</name>
    <name type="common">Pink bonnet</name>
    <name type="synonym">Agaricus rosellus</name>
    <dbReference type="NCBI Taxonomy" id="1033263"/>
    <lineage>
        <taxon>Eukaryota</taxon>
        <taxon>Fungi</taxon>
        <taxon>Dikarya</taxon>
        <taxon>Basidiomycota</taxon>
        <taxon>Agaricomycotina</taxon>
        <taxon>Agaricomycetes</taxon>
        <taxon>Agaricomycetidae</taxon>
        <taxon>Agaricales</taxon>
        <taxon>Marasmiineae</taxon>
        <taxon>Mycenaceae</taxon>
        <taxon>Mycena</taxon>
    </lineage>
</organism>
<feature type="region of interest" description="Disordered" evidence="1">
    <location>
        <begin position="154"/>
        <end position="184"/>
    </location>
</feature>
<proteinExistence type="predicted"/>
<keyword evidence="3" id="KW-1185">Reference proteome</keyword>
<accession>A0AAD7DZS5</accession>
<name>A0AAD7DZS5_MYCRO</name>
<dbReference type="EMBL" id="JARKIE010000012">
    <property type="protein sequence ID" value="KAJ7703557.1"/>
    <property type="molecule type" value="Genomic_DNA"/>
</dbReference>
<evidence type="ECO:0000313" key="3">
    <source>
        <dbReference type="Proteomes" id="UP001221757"/>
    </source>
</evidence>
<gene>
    <name evidence="2" type="ORF">B0H17DRAFT_1194083</name>
</gene>
<reference evidence="2" key="1">
    <citation type="submission" date="2023-03" db="EMBL/GenBank/DDBJ databases">
        <title>Massive genome expansion in bonnet fungi (Mycena s.s.) driven by repeated elements and novel gene families across ecological guilds.</title>
        <authorList>
            <consortium name="Lawrence Berkeley National Laboratory"/>
            <person name="Harder C.B."/>
            <person name="Miyauchi S."/>
            <person name="Viragh M."/>
            <person name="Kuo A."/>
            <person name="Thoen E."/>
            <person name="Andreopoulos B."/>
            <person name="Lu D."/>
            <person name="Skrede I."/>
            <person name="Drula E."/>
            <person name="Henrissat B."/>
            <person name="Morin E."/>
            <person name="Kohler A."/>
            <person name="Barry K."/>
            <person name="LaButti K."/>
            <person name="Morin E."/>
            <person name="Salamov A."/>
            <person name="Lipzen A."/>
            <person name="Mereny Z."/>
            <person name="Hegedus B."/>
            <person name="Baldrian P."/>
            <person name="Stursova M."/>
            <person name="Weitz H."/>
            <person name="Taylor A."/>
            <person name="Grigoriev I.V."/>
            <person name="Nagy L.G."/>
            <person name="Martin F."/>
            <person name="Kauserud H."/>
        </authorList>
    </citation>
    <scope>NUCLEOTIDE SEQUENCE</scope>
    <source>
        <strain evidence="2">CBHHK067</strain>
    </source>
</reference>
<dbReference type="AlphaFoldDB" id="A0AAD7DZS5"/>
<sequence length="184" mass="20181">MALTPPDTRSRAACDRFQRIDTLIHDIRDSALRSPHVRIPYTHADPAPHIITSPSTPPGSICAEIADDPPPPSTVLQSRPLVPVRPLPCRSSTEMLLPSHGPAHLRCIRHVDLYTAVSTPSSFDEIYKLNVGSGHSSHDIRASIRAHLCIRVRAQRPTPPPRAPHSESTLRTRPPPSHASSSRL</sequence>
<protein>
    <submittedName>
        <fullName evidence="2">Uncharacterized protein</fullName>
    </submittedName>
</protein>